<evidence type="ECO:0000256" key="4">
    <source>
        <dbReference type="ARBA" id="ARBA00022989"/>
    </source>
</evidence>
<keyword evidence="5 6" id="KW-0472">Membrane</keyword>
<evidence type="ECO:0000256" key="3">
    <source>
        <dbReference type="ARBA" id="ARBA00022692"/>
    </source>
</evidence>
<evidence type="ECO:0000256" key="6">
    <source>
        <dbReference type="SAM" id="Phobius"/>
    </source>
</evidence>
<feature type="transmembrane region" description="Helical" evidence="6">
    <location>
        <begin position="297"/>
        <end position="314"/>
    </location>
</feature>
<evidence type="ECO:0000256" key="5">
    <source>
        <dbReference type="ARBA" id="ARBA00023136"/>
    </source>
</evidence>
<name>A0A385SI63_9BACT</name>
<sequence>MKLLDKYILKTFLVTFFFVVLILLSVITVIDLTDKMDKFSAANLHAKSILYYYLVYIPGIGSLLTPITIFIAAVYVCSRMAGHTEIIAMLSAGISFRRMLAPFLVGAAFVGVINFALTGWIIPNSTKERVAFELQYLKNKYYFDKRNIHIQVAPDVYLYMQSYNNSNQTGYHFTLEKFEHNRLVEKLTADRIEWDTTKRKWIMRDWVIRRVDSLFHIPTAMEVKQGYKPHSALPDTAKVFSGSSRDTALVIQPKEFESDYLRSEGLTLNELDDYIDMLSKRGSTGVELYQVEKYTRYTSPFTILILVFMGVIVSSRKSRGGTGLQIALGFVLSFLFILFFTLFRTFAEAGSMPPQISVWIPNIIFFIITLVMYKYVPR</sequence>
<keyword evidence="4 6" id="KW-1133">Transmembrane helix</keyword>
<organism evidence="7 8">
    <name type="scientific">Chryseolinea soli</name>
    <dbReference type="NCBI Taxonomy" id="2321403"/>
    <lineage>
        <taxon>Bacteria</taxon>
        <taxon>Pseudomonadati</taxon>
        <taxon>Bacteroidota</taxon>
        <taxon>Cytophagia</taxon>
        <taxon>Cytophagales</taxon>
        <taxon>Fulvivirgaceae</taxon>
        <taxon>Chryseolinea</taxon>
    </lineage>
</organism>
<dbReference type="GO" id="GO:0015920">
    <property type="term" value="P:lipopolysaccharide transport"/>
    <property type="evidence" value="ECO:0007669"/>
    <property type="project" value="TreeGrafter"/>
</dbReference>
<dbReference type="InterPro" id="IPR005495">
    <property type="entry name" value="LptG/LptF_permease"/>
</dbReference>
<evidence type="ECO:0000313" key="8">
    <source>
        <dbReference type="Proteomes" id="UP000266183"/>
    </source>
</evidence>
<dbReference type="Proteomes" id="UP000266183">
    <property type="component" value="Chromosome"/>
</dbReference>
<evidence type="ECO:0000256" key="2">
    <source>
        <dbReference type="ARBA" id="ARBA00022475"/>
    </source>
</evidence>
<feature type="transmembrane region" description="Helical" evidence="6">
    <location>
        <begin position="358"/>
        <end position="376"/>
    </location>
</feature>
<keyword evidence="2" id="KW-1003">Cell membrane</keyword>
<dbReference type="GO" id="GO:0043190">
    <property type="term" value="C:ATP-binding cassette (ABC) transporter complex"/>
    <property type="evidence" value="ECO:0007669"/>
    <property type="project" value="TreeGrafter"/>
</dbReference>
<dbReference type="EMBL" id="CP032382">
    <property type="protein sequence ID" value="AYB31423.1"/>
    <property type="molecule type" value="Genomic_DNA"/>
</dbReference>
<dbReference type="PANTHER" id="PTHR33529:SF8">
    <property type="entry name" value="PERMEASE, YJGP_YJGQ FAMILY"/>
    <property type="match status" value="1"/>
</dbReference>
<feature type="transmembrane region" description="Helical" evidence="6">
    <location>
        <begin position="326"/>
        <end position="346"/>
    </location>
</feature>
<proteinExistence type="predicted"/>
<reference evidence="8" key="1">
    <citation type="submission" date="2018-09" db="EMBL/GenBank/DDBJ databases">
        <title>Chryseolinea sp. KIS68-18 isolated from soil.</title>
        <authorList>
            <person name="Weon H.-Y."/>
            <person name="Kwon S.-W."/>
            <person name="Lee S.A."/>
        </authorList>
    </citation>
    <scope>NUCLEOTIDE SEQUENCE [LARGE SCALE GENOMIC DNA]</scope>
    <source>
        <strain evidence="8">KIS68-18</strain>
    </source>
</reference>
<feature type="transmembrane region" description="Helical" evidence="6">
    <location>
        <begin position="99"/>
        <end position="122"/>
    </location>
</feature>
<comment type="subcellular location">
    <subcellularLocation>
        <location evidence="1">Cell membrane</location>
        <topology evidence="1">Multi-pass membrane protein</topology>
    </subcellularLocation>
</comment>
<dbReference type="OrthoDB" id="9807977at2"/>
<evidence type="ECO:0000313" key="7">
    <source>
        <dbReference type="EMBL" id="AYB31423.1"/>
    </source>
</evidence>
<dbReference type="AlphaFoldDB" id="A0A385SI63"/>
<feature type="transmembrane region" description="Helical" evidence="6">
    <location>
        <begin position="7"/>
        <end position="30"/>
    </location>
</feature>
<accession>A0A385SI63</accession>
<protein>
    <submittedName>
        <fullName evidence="7">YjgP/YjgQ family permease</fullName>
    </submittedName>
</protein>
<dbReference type="KEGG" id="chk:D4L85_12905"/>
<keyword evidence="3 6" id="KW-0812">Transmembrane</keyword>
<dbReference type="RefSeq" id="WP_119754697.1">
    <property type="nucleotide sequence ID" value="NZ_CP032382.1"/>
</dbReference>
<gene>
    <name evidence="7" type="ORF">D4L85_12905</name>
</gene>
<dbReference type="Pfam" id="PF03739">
    <property type="entry name" value="LptF_LptG"/>
    <property type="match status" value="1"/>
</dbReference>
<keyword evidence="8" id="KW-1185">Reference proteome</keyword>
<evidence type="ECO:0000256" key="1">
    <source>
        <dbReference type="ARBA" id="ARBA00004651"/>
    </source>
</evidence>
<dbReference type="PANTHER" id="PTHR33529">
    <property type="entry name" value="SLR0882 PROTEIN-RELATED"/>
    <property type="match status" value="1"/>
</dbReference>
<feature type="transmembrane region" description="Helical" evidence="6">
    <location>
        <begin position="50"/>
        <end position="78"/>
    </location>
</feature>